<evidence type="ECO:0000313" key="3">
    <source>
        <dbReference type="Proteomes" id="UP000321085"/>
    </source>
</evidence>
<gene>
    <name evidence="2" type="ORF">MAE02_01570</name>
</gene>
<dbReference type="Pfam" id="PF00903">
    <property type="entry name" value="Glyoxalase"/>
    <property type="match status" value="2"/>
</dbReference>
<keyword evidence="3" id="KW-1185">Reference proteome</keyword>
<dbReference type="AlphaFoldDB" id="A0A512BKH2"/>
<evidence type="ECO:0000313" key="2">
    <source>
        <dbReference type="EMBL" id="GEO12461.1"/>
    </source>
</evidence>
<feature type="domain" description="VOC" evidence="1">
    <location>
        <begin position="137"/>
        <end position="255"/>
    </location>
</feature>
<name>A0A512BKH2_9HYPH</name>
<reference evidence="2 3" key="1">
    <citation type="submission" date="2019-07" db="EMBL/GenBank/DDBJ databases">
        <title>Whole genome shotgun sequence of Microvirga aerophila NBRC 106136.</title>
        <authorList>
            <person name="Hosoyama A."/>
            <person name="Uohara A."/>
            <person name="Ohji S."/>
            <person name="Ichikawa N."/>
        </authorList>
    </citation>
    <scope>NUCLEOTIDE SEQUENCE [LARGE SCALE GENOMIC DNA]</scope>
    <source>
        <strain evidence="2 3">NBRC 106136</strain>
    </source>
</reference>
<dbReference type="OrthoDB" id="9793039at2"/>
<protein>
    <submittedName>
        <fullName evidence="2">Glyoxalase</fullName>
    </submittedName>
</protein>
<evidence type="ECO:0000259" key="1">
    <source>
        <dbReference type="PROSITE" id="PS51819"/>
    </source>
</evidence>
<dbReference type="InterPro" id="IPR052164">
    <property type="entry name" value="Anthracycline_SecMetBiosynth"/>
</dbReference>
<feature type="domain" description="VOC" evidence="1">
    <location>
        <begin position="7"/>
        <end position="124"/>
    </location>
</feature>
<dbReference type="RefSeq" id="WP_114184365.1">
    <property type="nucleotide sequence ID" value="NZ_BJYU01000001.1"/>
</dbReference>
<dbReference type="PROSITE" id="PS51819">
    <property type="entry name" value="VOC"/>
    <property type="match status" value="2"/>
</dbReference>
<dbReference type="InterPro" id="IPR037523">
    <property type="entry name" value="VOC_core"/>
</dbReference>
<accession>A0A512BKH2</accession>
<organism evidence="2 3">
    <name type="scientific">Microvirga aerophila</name>
    <dbReference type="NCBI Taxonomy" id="670291"/>
    <lineage>
        <taxon>Bacteria</taxon>
        <taxon>Pseudomonadati</taxon>
        <taxon>Pseudomonadota</taxon>
        <taxon>Alphaproteobacteria</taxon>
        <taxon>Hyphomicrobiales</taxon>
        <taxon>Methylobacteriaceae</taxon>
        <taxon>Microvirga</taxon>
    </lineage>
</organism>
<dbReference type="Gene3D" id="3.10.180.10">
    <property type="entry name" value="2,3-Dihydroxybiphenyl 1,2-Dioxygenase, domain 1"/>
    <property type="match status" value="2"/>
</dbReference>
<dbReference type="Proteomes" id="UP000321085">
    <property type="component" value="Unassembled WGS sequence"/>
</dbReference>
<dbReference type="InterPro" id="IPR029068">
    <property type="entry name" value="Glyas_Bleomycin-R_OHBP_Dase"/>
</dbReference>
<dbReference type="SUPFAM" id="SSF54593">
    <property type="entry name" value="Glyoxalase/Bleomycin resistance protein/Dihydroxybiphenyl dioxygenase"/>
    <property type="match status" value="2"/>
</dbReference>
<dbReference type="InterPro" id="IPR004360">
    <property type="entry name" value="Glyas_Fos-R_dOase_dom"/>
</dbReference>
<dbReference type="PANTHER" id="PTHR33993:SF14">
    <property type="entry name" value="GB|AAF24581.1"/>
    <property type="match status" value="1"/>
</dbReference>
<comment type="caution">
    <text evidence="2">The sequence shown here is derived from an EMBL/GenBank/DDBJ whole genome shotgun (WGS) entry which is preliminary data.</text>
</comment>
<dbReference type="PANTHER" id="PTHR33993">
    <property type="entry name" value="GLYOXALASE-RELATED"/>
    <property type="match status" value="1"/>
</dbReference>
<dbReference type="CDD" id="cd07247">
    <property type="entry name" value="SgaA_N_like"/>
    <property type="match status" value="2"/>
</dbReference>
<proteinExistence type="predicted"/>
<dbReference type="EMBL" id="BJYU01000001">
    <property type="protein sequence ID" value="GEO12461.1"/>
    <property type="molecule type" value="Genomic_DNA"/>
</dbReference>
<sequence length="258" mass="27742">MANNHGDFIWYELWTTEADAASDFYSDVIGWRARSAEGSDRDYRIFSIGGVDVAGLLPIPPGAKGTGMRPGWLGYVGVDDVDSAATAIAEAGGEQHLPPTDIPNVGRLAMVSDPQGVLFYVMRGAMEGTSTSFTPMKAGHCQWNELQTTDQTAALAFYTRLFGWEKGDAMPMGEMGDYQFINHHGEMIGAMMNRVADGPPPAWNFYFGVEDIDVAARAVTQKGGVIHYGPAEVPGGSFIIVGSDPQSALFGLVGPRKR</sequence>